<evidence type="ECO:0000259" key="2">
    <source>
        <dbReference type="Pfam" id="PF11795"/>
    </source>
</evidence>
<gene>
    <name evidence="3" type="ORF">ACFPPB_16365</name>
</gene>
<organism evidence="3 4">
    <name type="scientific">Rhodanobacter terrae</name>
    <dbReference type="NCBI Taxonomy" id="418647"/>
    <lineage>
        <taxon>Bacteria</taxon>
        <taxon>Pseudomonadati</taxon>
        <taxon>Pseudomonadota</taxon>
        <taxon>Gammaproteobacteria</taxon>
        <taxon>Lysobacterales</taxon>
        <taxon>Rhodanobacteraceae</taxon>
        <taxon>Rhodanobacter</taxon>
    </lineage>
</organism>
<dbReference type="PIRSF" id="PIRSF028408">
    <property type="entry name" value="UCP028408"/>
    <property type="match status" value="1"/>
</dbReference>
<dbReference type="InterPro" id="IPR024537">
    <property type="entry name" value="DUF3322"/>
</dbReference>
<accession>A0ABW0T2Q3</accession>
<dbReference type="Proteomes" id="UP001596111">
    <property type="component" value="Unassembled WGS sequence"/>
</dbReference>
<sequence length="384" mass="43414">MRSPEQAVALLRGSWRRQAGDWLGGGGDWPLRVSLAAPGERQASAHWAAFEAWRAGWKDWHGGEVSWAERRWPLLGRQSVPEALSLPDAEALAELLGEAVRWRRAGMRFDAWVQRWPMLAATLRRQYALLADADDTEFARFGDMLAWLWAHPSSNLFVRQLPVAGLDSKWLESRTGLLGDWLRTLVGLPRDTEFWQASGLRREPDRLRLRVLDPALRSRVGGLGDIHAPFGELASLDLPARRVFIVENKQTGLAFDDLPDSVVLMARGYAVEHLHALPWLRAAQAVHYWGDLDTHGLAILGRLRGHLPQVTSLLMDEATLLAHRALWVIEPQPHRAGTIDHLDAAEQALYRDLHGDRWGVRVRLEQERIGWDVAWARIGRLLMG</sequence>
<evidence type="ECO:0000313" key="3">
    <source>
        <dbReference type="EMBL" id="MFC5582695.1"/>
    </source>
</evidence>
<feature type="domain" description="DUF3322" evidence="2">
    <location>
        <begin position="4"/>
        <end position="182"/>
    </location>
</feature>
<evidence type="ECO:0000259" key="1">
    <source>
        <dbReference type="Pfam" id="PF09983"/>
    </source>
</evidence>
<dbReference type="InterPro" id="IPR024534">
    <property type="entry name" value="JetD_C"/>
</dbReference>
<proteinExistence type="predicted"/>
<feature type="domain" description="Wadjet protein JetD C-terminal" evidence="1">
    <location>
        <begin position="199"/>
        <end position="377"/>
    </location>
</feature>
<name>A0ABW0T2Q3_9GAMM</name>
<dbReference type="EMBL" id="JBHSNG010000022">
    <property type="protein sequence ID" value="MFC5582695.1"/>
    <property type="molecule type" value="Genomic_DNA"/>
</dbReference>
<dbReference type="RefSeq" id="WP_377329022.1">
    <property type="nucleotide sequence ID" value="NZ_JBHSNG010000022.1"/>
</dbReference>
<dbReference type="Pfam" id="PF11795">
    <property type="entry name" value="DUF3322"/>
    <property type="match status" value="1"/>
</dbReference>
<protein>
    <submittedName>
        <fullName evidence="3">Wadjet anti-phage system protein JetD domain-containing protein</fullName>
    </submittedName>
</protein>
<keyword evidence="4" id="KW-1185">Reference proteome</keyword>
<dbReference type="InterPro" id="IPR014544">
    <property type="entry name" value="UCP028408"/>
</dbReference>
<reference evidence="4" key="1">
    <citation type="journal article" date="2019" name="Int. J. Syst. Evol. Microbiol.">
        <title>The Global Catalogue of Microorganisms (GCM) 10K type strain sequencing project: providing services to taxonomists for standard genome sequencing and annotation.</title>
        <authorList>
            <consortium name="The Broad Institute Genomics Platform"/>
            <consortium name="The Broad Institute Genome Sequencing Center for Infectious Disease"/>
            <person name="Wu L."/>
            <person name="Ma J."/>
        </authorList>
    </citation>
    <scope>NUCLEOTIDE SEQUENCE [LARGE SCALE GENOMIC DNA]</scope>
    <source>
        <strain evidence="4">CGMCC 1.13587</strain>
    </source>
</reference>
<dbReference type="Pfam" id="PF09983">
    <property type="entry name" value="JetD_C"/>
    <property type="match status" value="1"/>
</dbReference>
<evidence type="ECO:0000313" key="4">
    <source>
        <dbReference type="Proteomes" id="UP001596111"/>
    </source>
</evidence>
<comment type="caution">
    <text evidence="3">The sequence shown here is derived from an EMBL/GenBank/DDBJ whole genome shotgun (WGS) entry which is preliminary data.</text>
</comment>